<dbReference type="InterPro" id="IPR017900">
    <property type="entry name" value="4Fe4S_Fe_S_CS"/>
</dbReference>
<dbReference type="RefSeq" id="WP_191125755.1">
    <property type="nucleotide sequence ID" value="NZ_JACXWY010000024.1"/>
</dbReference>
<proteinExistence type="predicted"/>
<dbReference type="PANTHER" id="PTHR42859:SF2">
    <property type="entry name" value="FERREDOXIN"/>
    <property type="match status" value="1"/>
</dbReference>
<evidence type="ECO:0000256" key="10">
    <source>
        <dbReference type="ARBA" id="ARBA00023291"/>
    </source>
</evidence>
<evidence type="ECO:0000256" key="4">
    <source>
        <dbReference type="ARBA" id="ARBA00022485"/>
    </source>
</evidence>
<accession>A0A927EDG5</accession>
<dbReference type="InterPro" id="IPR000813">
    <property type="entry name" value="7Fe_ferredoxin"/>
</dbReference>
<dbReference type="Gene3D" id="3.30.70.20">
    <property type="match status" value="1"/>
</dbReference>
<dbReference type="PROSITE" id="PS51379">
    <property type="entry name" value="4FE4S_FER_2"/>
    <property type="match status" value="2"/>
</dbReference>
<dbReference type="GO" id="GO:0051538">
    <property type="term" value="F:3 iron, 4 sulfur cluster binding"/>
    <property type="evidence" value="ECO:0007669"/>
    <property type="project" value="UniProtKB-KW"/>
</dbReference>
<keyword evidence="4 11" id="KW-0004">4Fe-4S</keyword>
<dbReference type="GO" id="GO:0046872">
    <property type="term" value="F:metal ion binding"/>
    <property type="evidence" value="ECO:0007669"/>
    <property type="project" value="UniProtKB-KW"/>
</dbReference>
<evidence type="ECO:0000256" key="9">
    <source>
        <dbReference type="ARBA" id="ARBA00023014"/>
    </source>
</evidence>
<dbReference type="PRINTS" id="PR00354">
    <property type="entry name" value="7FE8SFRDOXIN"/>
</dbReference>
<dbReference type="SUPFAM" id="SSF54862">
    <property type="entry name" value="4Fe-4S ferredoxins"/>
    <property type="match status" value="1"/>
</dbReference>
<dbReference type="InterPro" id="IPR017896">
    <property type="entry name" value="4Fe4S_Fe-S-bd"/>
</dbReference>
<comment type="caution">
    <text evidence="13">The sequence shown here is derived from an EMBL/GenBank/DDBJ whole genome shotgun (WGS) entry which is preliminary data.</text>
</comment>
<dbReference type="PROSITE" id="PS00198">
    <property type="entry name" value="4FE4S_FER_1"/>
    <property type="match status" value="1"/>
</dbReference>
<evidence type="ECO:0000256" key="3">
    <source>
        <dbReference type="ARBA" id="ARBA00022448"/>
    </source>
</evidence>
<dbReference type="InterPro" id="IPR054829">
    <property type="entry name" value="FdxA"/>
</dbReference>
<evidence type="ECO:0000256" key="6">
    <source>
        <dbReference type="ARBA" id="ARBA00022737"/>
    </source>
</evidence>
<keyword evidence="7 11" id="KW-0249">Electron transport</keyword>
<keyword evidence="6 11" id="KW-0677">Repeat</keyword>
<evidence type="ECO:0000259" key="12">
    <source>
        <dbReference type="PROSITE" id="PS51379"/>
    </source>
</evidence>
<gene>
    <name evidence="13" type="ORF">IED13_24510</name>
</gene>
<evidence type="ECO:0000256" key="2">
    <source>
        <dbReference type="ARBA" id="ARBA00001966"/>
    </source>
</evidence>
<comment type="function">
    <text evidence="11">Ferredoxins are iron-sulfur proteins that transfer electrons in a wide variety of metabolic reactions.</text>
</comment>
<comment type="cofactor">
    <cofactor evidence="2 11">
        <name>[4Fe-4S] cluster</name>
        <dbReference type="ChEBI" id="CHEBI:49883"/>
    </cofactor>
</comment>
<dbReference type="GO" id="GO:0009055">
    <property type="term" value="F:electron transfer activity"/>
    <property type="evidence" value="ECO:0007669"/>
    <property type="project" value="InterPro"/>
</dbReference>
<evidence type="ECO:0000256" key="1">
    <source>
        <dbReference type="ARBA" id="ARBA00001927"/>
    </source>
</evidence>
<name>A0A927EDG5_9HYPH</name>
<keyword evidence="8 11" id="KW-0408">Iron</keyword>
<keyword evidence="10 11" id="KW-0003">3Fe-4S</keyword>
<evidence type="ECO:0000256" key="8">
    <source>
        <dbReference type="ARBA" id="ARBA00023004"/>
    </source>
</evidence>
<dbReference type="PANTHER" id="PTHR42859">
    <property type="entry name" value="OXIDOREDUCTASE"/>
    <property type="match status" value="1"/>
</dbReference>
<dbReference type="InterPro" id="IPR050294">
    <property type="entry name" value="RnfB_subfamily"/>
</dbReference>
<keyword evidence="5 11" id="KW-0479">Metal-binding</keyword>
<dbReference type="EMBL" id="JACXWY010000024">
    <property type="protein sequence ID" value="MBD3848873.1"/>
    <property type="molecule type" value="Genomic_DNA"/>
</dbReference>
<keyword evidence="14" id="KW-1185">Reference proteome</keyword>
<feature type="domain" description="4Fe-4S ferredoxin-type" evidence="12">
    <location>
        <begin position="1"/>
        <end position="30"/>
    </location>
</feature>
<sequence>MTYVVTENCIKCKYMDCVEVCPVDCFYAGENMLVIHPDECIDCGVCEPECPAEAIVSDSDPQATPDWLALNAKYAMVWPNLAAKETPPQDAAEWDGVAGKLAHLSTKPHPESTP</sequence>
<evidence type="ECO:0000256" key="11">
    <source>
        <dbReference type="RuleBase" id="RU364098"/>
    </source>
</evidence>
<evidence type="ECO:0000256" key="7">
    <source>
        <dbReference type="ARBA" id="ARBA00022982"/>
    </source>
</evidence>
<keyword evidence="9 11" id="KW-0411">Iron-sulfur</keyword>
<organism evidence="13 14">
    <name type="scientific">Bosea spartocytisi</name>
    <dbReference type="NCBI Taxonomy" id="2773451"/>
    <lineage>
        <taxon>Bacteria</taxon>
        <taxon>Pseudomonadati</taxon>
        <taxon>Pseudomonadota</taxon>
        <taxon>Alphaproteobacteria</taxon>
        <taxon>Hyphomicrobiales</taxon>
        <taxon>Boseaceae</taxon>
        <taxon>Bosea</taxon>
    </lineage>
</organism>
<dbReference type="Pfam" id="PF00037">
    <property type="entry name" value="Fer4"/>
    <property type="match status" value="1"/>
</dbReference>
<feature type="domain" description="4Fe-4S ferredoxin-type" evidence="12">
    <location>
        <begin position="31"/>
        <end position="60"/>
    </location>
</feature>
<dbReference type="AlphaFoldDB" id="A0A927EDG5"/>
<evidence type="ECO:0000313" key="13">
    <source>
        <dbReference type="EMBL" id="MBD3848873.1"/>
    </source>
</evidence>
<keyword evidence="3 11" id="KW-0813">Transport</keyword>
<dbReference type="NCBIfam" id="NF045490">
    <property type="entry name" value="FdxA_Protbact"/>
    <property type="match status" value="1"/>
</dbReference>
<dbReference type="InterPro" id="IPR022569">
    <property type="entry name" value="Fd_C"/>
</dbReference>
<evidence type="ECO:0000313" key="14">
    <source>
        <dbReference type="Proteomes" id="UP000619295"/>
    </source>
</evidence>
<comment type="cofactor">
    <cofactor evidence="1 11">
        <name>[3Fe-4S] cluster</name>
        <dbReference type="ChEBI" id="CHEBI:21137"/>
    </cofactor>
</comment>
<dbReference type="Pfam" id="PF11953">
    <property type="entry name" value="DUF3470"/>
    <property type="match status" value="1"/>
</dbReference>
<evidence type="ECO:0000256" key="5">
    <source>
        <dbReference type="ARBA" id="ARBA00022723"/>
    </source>
</evidence>
<reference evidence="13" key="1">
    <citation type="submission" date="2020-09" db="EMBL/GenBank/DDBJ databases">
        <title>Bosea spartocytisi sp. nov. a root nodule endophyte of Spartocytisus supranubius in the high mountain ecosystem fo the Teide National Park (Canary Islands, Spain).</title>
        <authorList>
            <person name="Pulido-Suarez L."/>
            <person name="Peix A."/>
            <person name="Igual J.M."/>
            <person name="Socas-Perez N."/>
            <person name="Velazquez E."/>
            <person name="Flores-Felix J.D."/>
            <person name="Leon-Barrios M."/>
        </authorList>
    </citation>
    <scope>NUCLEOTIDE SEQUENCE</scope>
    <source>
        <strain evidence="13">SSUT16</strain>
    </source>
</reference>
<dbReference type="Proteomes" id="UP000619295">
    <property type="component" value="Unassembled WGS sequence"/>
</dbReference>
<dbReference type="GO" id="GO:0051539">
    <property type="term" value="F:4 iron, 4 sulfur cluster binding"/>
    <property type="evidence" value="ECO:0007669"/>
    <property type="project" value="UniProtKB-KW"/>
</dbReference>
<protein>
    <recommendedName>
        <fullName evidence="11">Ferredoxin</fullName>
    </recommendedName>
</protein>